<accession>A0AA88QEB9</accession>
<evidence type="ECO:0000256" key="1">
    <source>
        <dbReference type="ARBA" id="ARBA00004141"/>
    </source>
</evidence>
<evidence type="ECO:0000313" key="8">
    <source>
        <dbReference type="EMBL" id="KAK2968869.1"/>
    </source>
</evidence>
<sequence length="303" mass="33899">MAKCDIYTKDGTVGMDKKPVLKKKAGSWKACRFILGTECCERLASYGMGANLVTISSNVSTQQTYRTIAHFSMAYVGGMTLLTLSASVKELKAPQNVRIAAFYSVVYLIAMNSFFNWFYLSINVRVLIAASVLVWMQMNMGWSCGFRVPTVAMAITVPYFFSDRRLYQLHEAGGSPLTRILQIPAASLFLYNTPNVIFSAPVCNRMIVRVAKKFTGHQGGFTWLQQMGIGLVTSTFAMISARMLEVVRLKTVGRNNYFGMRNISHVSTLASPSLFSPWLRRSLHMEFFYDQASDAMRSPPSIL</sequence>
<dbReference type="Proteomes" id="UP001187471">
    <property type="component" value="Unassembled WGS sequence"/>
</dbReference>
<dbReference type="PANTHER" id="PTHR11654">
    <property type="entry name" value="OLIGOPEPTIDE TRANSPORTER-RELATED"/>
    <property type="match status" value="1"/>
</dbReference>
<evidence type="ECO:0000256" key="3">
    <source>
        <dbReference type="ARBA" id="ARBA00022692"/>
    </source>
</evidence>
<name>A0AA88QEB9_9ASTE</name>
<reference evidence="8" key="1">
    <citation type="submission" date="2022-12" db="EMBL/GenBank/DDBJ databases">
        <title>Draft genome assemblies for two species of Escallonia (Escalloniales).</title>
        <authorList>
            <person name="Chanderbali A."/>
            <person name="Dervinis C."/>
            <person name="Anghel I."/>
            <person name="Soltis D."/>
            <person name="Soltis P."/>
            <person name="Zapata F."/>
        </authorList>
    </citation>
    <scope>NUCLEOTIDE SEQUENCE</scope>
    <source>
        <strain evidence="8">UCBG92.1500</strain>
        <tissue evidence="8">Leaf</tissue>
    </source>
</reference>
<feature type="transmembrane region" description="Helical" evidence="7">
    <location>
        <begin position="140"/>
        <end position="161"/>
    </location>
</feature>
<dbReference type="GO" id="GO:0016020">
    <property type="term" value="C:membrane"/>
    <property type="evidence" value="ECO:0007669"/>
    <property type="project" value="UniProtKB-SubCell"/>
</dbReference>
<dbReference type="Gene3D" id="1.20.1250.20">
    <property type="entry name" value="MFS general substrate transporter like domains"/>
    <property type="match status" value="2"/>
</dbReference>
<evidence type="ECO:0000313" key="9">
    <source>
        <dbReference type="Proteomes" id="UP001187471"/>
    </source>
</evidence>
<keyword evidence="4 7" id="KW-1133">Transmembrane helix</keyword>
<comment type="similarity">
    <text evidence="6">Belongs to the major facilitator superfamily. Phosphate:H(+) symporter (TC 2.A.1.9) family.</text>
</comment>
<dbReference type="EMBL" id="JAVXUO010002878">
    <property type="protein sequence ID" value="KAK2968869.1"/>
    <property type="molecule type" value="Genomic_DNA"/>
</dbReference>
<evidence type="ECO:0000256" key="2">
    <source>
        <dbReference type="ARBA" id="ARBA00005982"/>
    </source>
</evidence>
<dbReference type="GO" id="GO:0022857">
    <property type="term" value="F:transmembrane transporter activity"/>
    <property type="evidence" value="ECO:0007669"/>
    <property type="project" value="InterPro"/>
</dbReference>
<comment type="similarity">
    <text evidence="2">Belongs to the major facilitator superfamily. Proton-dependent oligopeptide transporter (POT/PTR) (TC 2.A.17) family.</text>
</comment>
<keyword evidence="5 7" id="KW-0472">Membrane</keyword>
<dbReference type="InterPro" id="IPR036259">
    <property type="entry name" value="MFS_trans_sf"/>
</dbReference>
<evidence type="ECO:0000256" key="4">
    <source>
        <dbReference type="ARBA" id="ARBA00022989"/>
    </source>
</evidence>
<organism evidence="8 9">
    <name type="scientific">Escallonia rubra</name>
    <dbReference type="NCBI Taxonomy" id="112253"/>
    <lineage>
        <taxon>Eukaryota</taxon>
        <taxon>Viridiplantae</taxon>
        <taxon>Streptophyta</taxon>
        <taxon>Embryophyta</taxon>
        <taxon>Tracheophyta</taxon>
        <taxon>Spermatophyta</taxon>
        <taxon>Magnoliopsida</taxon>
        <taxon>eudicotyledons</taxon>
        <taxon>Gunneridae</taxon>
        <taxon>Pentapetalae</taxon>
        <taxon>asterids</taxon>
        <taxon>campanulids</taxon>
        <taxon>Escalloniales</taxon>
        <taxon>Escalloniaceae</taxon>
        <taxon>Escallonia</taxon>
    </lineage>
</organism>
<proteinExistence type="inferred from homology"/>
<comment type="caution">
    <text evidence="8">The sequence shown here is derived from an EMBL/GenBank/DDBJ whole genome shotgun (WGS) entry which is preliminary data.</text>
</comment>
<feature type="transmembrane region" description="Helical" evidence="7">
    <location>
        <begin position="68"/>
        <end position="88"/>
    </location>
</feature>
<comment type="subcellular location">
    <subcellularLocation>
        <location evidence="1">Membrane</location>
        <topology evidence="1">Multi-pass membrane protein</topology>
    </subcellularLocation>
</comment>
<dbReference type="InterPro" id="IPR000109">
    <property type="entry name" value="POT_fam"/>
</dbReference>
<keyword evidence="9" id="KW-1185">Reference proteome</keyword>
<evidence type="ECO:0000256" key="7">
    <source>
        <dbReference type="SAM" id="Phobius"/>
    </source>
</evidence>
<evidence type="ECO:0000256" key="5">
    <source>
        <dbReference type="ARBA" id="ARBA00023136"/>
    </source>
</evidence>
<feature type="transmembrane region" description="Helical" evidence="7">
    <location>
        <begin position="100"/>
        <end position="120"/>
    </location>
</feature>
<gene>
    <name evidence="8" type="ORF">RJ640_023919</name>
</gene>
<dbReference type="Pfam" id="PF00854">
    <property type="entry name" value="PTR2"/>
    <property type="match status" value="1"/>
</dbReference>
<protein>
    <submittedName>
        <fullName evidence="8">Uncharacterized protein</fullName>
    </submittedName>
</protein>
<evidence type="ECO:0000256" key="6">
    <source>
        <dbReference type="ARBA" id="ARBA00044504"/>
    </source>
</evidence>
<dbReference type="AlphaFoldDB" id="A0AA88QEB9"/>
<keyword evidence="3 7" id="KW-0812">Transmembrane</keyword>